<feature type="region of interest" description="Disordered" evidence="6">
    <location>
        <begin position="96"/>
        <end position="155"/>
    </location>
</feature>
<dbReference type="Pfam" id="PF00270">
    <property type="entry name" value="DEAD"/>
    <property type="match status" value="1"/>
</dbReference>
<dbReference type="InterPro" id="IPR027417">
    <property type="entry name" value="P-loop_NTPase"/>
</dbReference>
<evidence type="ECO:0000256" key="3">
    <source>
        <dbReference type="ARBA" id="ARBA00022806"/>
    </source>
</evidence>
<dbReference type="InterPro" id="IPR001650">
    <property type="entry name" value="Helicase_C-like"/>
</dbReference>
<comment type="caution">
    <text evidence="10">The sequence shown here is derived from an EMBL/GenBank/DDBJ whole genome shotgun (WGS) entry which is preliminary data.</text>
</comment>
<dbReference type="GO" id="GO:0016787">
    <property type="term" value="F:hydrolase activity"/>
    <property type="evidence" value="ECO:0007669"/>
    <property type="project" value="UniProtKB-KW"/>
</dbReference>
<feature type="domain" description="Helicase C-terminal" evidence="8">
    <location>
        <begin position="547"/>
        <end position="706"/>
    </location>
</feature>
<dbReference type="SMART" id="SM00487">
    <property type="entry name" value="DEXDc"/>
    <property type="match status" value="1"/>
</dbReference>
<dbReference type="CDD" id="cd18787">
    <property type="entry name" value="SF2_C_DEAD"/>
    <property type="match status" value="1"/>
</dbReference>
<feature type="compositionally biased region" description="Low complexity" evidence="6">
    <location>
        <begin position="107"/>
        <end position="118"/>
    </location>
</feature>
<dbReference type="InterPro" id="IPR011545">
    <property type="entry name" value="DEAD/DEAH_box_helicase_dom"/>
</dbReference>
<dbReference type="SMART" id="SM00490">
    <property type="entry name" value="HELICc"/>
    <property type="match status" value="1"/>
</dbReference>
<dbReference type="InterPro" id="IPR014001">
    <property type="entry name" value="Helicase_ATP-bd"/>
</dbReference>
<dbReference type="GO" id="GO:0005524">
    <property type="term" value="F:ATP binding"/>
    <property type="evidence" value="ECO:0007669"/>
    <property type="project" value="UniProtKB-KW"/>
</dbReference>
<dbReference type="Proteomes" id="UP001187471">
    <property type="component" value="Unassembled WGS sequence"/>
</dbReference>
<keyword evidence="2" id="KW-0378">Hydrolase</keyword>
<evidence type="ECO:0000313" key="10">
    <source>
        <dbReference type="EMBL" id="KAK2969693.1"/>
    </source>
</evidence>
<evidence type="ECO:0000256" key="5">
    <source>
        <dbReference type="PROSITE-ProRule" id="PRU00552"/>
    </source>
</evidence>
<keyword evidence="1" id="KW-0547">Nucleotide-binding</keyword>
<evidence type="ECO:0000256" key="6">
    <source>
        <dbReference type="SAM" id="MobiDB-lite"/>
    </source>
</evidence>
<protein>
    <recommendedName>
        <fullName evidence="12">DEAD-box ATP-dependent RNA helicase 50</fullName>
    </recommendedName>
</protein>
<evidence type="ECO:0000259" key="7">
    <source>
        <dbReference type="PROSITE" id="PS51192"/>
    </source>
</evidence>
<dbReference type="GO" id="GO:0003724">
    <property type="term" value="F:RNA helicase activity"/>
    <property type="evidence" value="ECO:0007669"/>
    <property type="project" value="InterPro"/>
</dbReference>
<dbReference type="Gene3D" id="3.40.50.300">
    <property type="entry name" value="P-loop containing nucleotide triphosphate hydrolases"/>
    <property type="match status" value="2"/>
</dbReference>
<evidence type="ECO:0000256" key="2">
    <source>
        <dbReference type="ARBA" id="ARBA00022801"/>
    </source>
</evidence>
<dbReference type="InterPro" id="IPR044742">
    <property type="entry name" value="DEAD/DEAH_RhlB"/>
</dbReference>
<evidence type="ECO:0000259" key="9">
    <source>
        <dbReference type="PROSITE" id="PS51195"/>
    </source>
</evidence>
<dbReference type="CDD" id="cd00268">
    <property type="entry name" value="DEADc"/>
    <property type="match status" value="1"/>
</dbReference>
<dbReference type="InterPro" id="IPR014014">
    <property type="entry name" value="RNA_helicase_DEAD_Q_motif"/>
</dbReference>
<dbReference type="AlphaFoldDB" id="A0AA88QH37"/>
<feature type="short sequence motif" description="Q motif" evidence="5">
    <location>
        <begin position="296"/>
        <end position="324"/>
    </location>
</feature>
<evidence type="ECO:0000256" key="4">
    <source>
        <dbReference type="ARBA" id="ARBA00022840"/>
    </source>
</evidence>
<name>A0AA88QH37_9ASTE</name>
<evidence type="ECO:0000256" key="1">
    <source>
        <dbReference type="ARBA" id="ARBA00022741"/>
    </source>
</evidence>
<dbReference type="GO" id="GO:0003676">
    <property type="term" value="F:nucleic acid binding"/>
    <property type="evidence" value="ECO:0007669"/>
    <property type="project" value="InterPro"/>
</dbReference>
<evidence type="ECO:0008006" key="12">
    <source>
        <dbReference type="Google" id="ProtNLM"/>
    </source>
</evidence>
<evidence type="ECO:0000259" key="8">
    <source>
        <dbReference type="PROSITE" id="PS51194"/>
    </source>
</evidence>
<keyword evidence="4" id="KW-0067">ATP-binding</keyword>
<accession>A0AA88QH37</accession>
<keyword evidence="11" id="KW-1185">Reference proteome</keyword>
<feature type="domain" description="Helicase ATP-binding" evidence="7">
    <location>
        <begin position="327"/>
        <end position="508"/>
    </location>
</feature>
<dbReference type="SUPFAM" id="SSF52540">
    <property type="entry name" value="P-loop containing nucleoside triphosphate hydrolases"/>
    <property type="match status" value="1"/>
</dbReference>
<feature type="compositionally biased region" description="Polar residues" evidence="6">
    <location>
        <begin position="123"/>
        <end position="136"/>
    </location>
</feature>
<evidence type="ECO:0000313" key="11">
    <source>
        <dbReference type="Proteomes" id="UP001187471"/>
    </source>
</evidence>
<feature type="domain" description="DEAD-box RNA helicase Q" evidence="9">
    <location>
        <begin position="296"/>
        <end position="324"/>
    </location>
</feature>
<proteinExistence type="predicted"/>
<dbReference type="PROSITE" id="PS51195">
    <property type="entry name" value="Q_MOTIF"/>
    <property type="match status" value="1"/>
</dbReference>
<dbReference type="PANTHER" id="PTHR47960">
    <property type="entry name" value="DEAD-BOX ATP-DEPENDENT RNA HELICASE 50"/>
    <property type="match status" value="1"/>
</dbReference>
<organism evidence="10 11">
    <name type="scientific">Escallonia rubra</name>
    <dbReference type="NCBI Taxonomy" id="112253"/>
    <lineage>
        <taxon>Eukaryota</taxon>
        <taxon>Viridiplantae</taxon>
        <taxon>Streptophyta</taxon>
        <taxon>Embryophyta</taxon>
        <taxon>Tracheophyta</taxon>
        <taxon>Spermatophyta</taxon>
        <taxon>Magnoliopsida</taxon>
        <taxon>eudicotyledons</taxon>
        <taxon>Gunneridae</taxon>
        <taxon>Pentapetalae</taxon>
        <taxon>asterids</taxon>
        <taxon>campanulids</taxon>
        <taxon>Escalloniales</taxon>
        <taxon>Escalloniaceae</taxon>
        <taxon>Escallonia</taxon>
    </lineage>
</organism>
<dbReference type="PROSITE" id="PS51194">
    <property type="entry name" value="HELICASE_CTER"/>
    <property type="match status" value="1"/>
</dbReference>
<reference evidence="10" key="1">
    <citation type="submission" date="2022-12" db="EMBL/GenBank/DDBJ databases">
        <title>Draft genome assemblies for two species of Escallonia (Escalloniales).</title>
        <authorList>
            <person name="Chanderbali A."/>
            <person name="Dervinis C."/>
            <person name="Anghel I."/>
            <person name="Soltis D."/>
            <person name="Soltis P."/>
            <person name="Zapata F."/>
        </authorList>
    </citation>
    <scope>NUCLEOTIDE SEQUENCE</scope>
    <source>
        <strain evidence="10">UCBG92.1500</strain>
        <tissue evidence="10">Leaf</tissue>
    </source>
</reference>
<dbReference type="EMBL" id="JAVXUO010002782">
    <property type="protein sequence ID" value="KAK2969693.1"/>
    <property type="molecule type" value="Genomic_DNA"/>
</dbReference>
<dbReference type="PROSITE" id="PS51192">
    <property type="entry name" value="HELICASE_ATP_BIND_1"/>
    <property type="match status" value="1"/>
</dbReference>
<sequence>MLTKAVAPAPLMNLKLSPGYRNGFLFGESKYQNWTTSKTNSIKWRRGGGYRRRVLVVRGGYTRRPMETPGAYQLIDDETGEKLIIWGDADHHSPIPPKHVLHWKPVSKSNTSSNSNRNAAICPSNSTEDQKFNNNSNDDDRITSRKAVNPVSKQGLSRSFGRLKAQRVRDLVRGTSSAKKVVNDRYHDENIARDAPFDGFEPIFPRQNNLDVLRDRTDIFQAKQLEGTRDVWKKPVISDDKNHSRETSEDSSVSRVSAASLRGWNYNHSASDTTHRPIDVPNKWTSPNNGDFFSRKSFRDLGCSDFMIESLKSRLFVRPSHIQAMAFVPVTEGKSCIIADQSGSGKTLAYLLPVIQRLRQEELQGLGKSVSQNPRVVVLVPTAELASQVLSNCRLMSKFGVPFRSMVVTGGFRQKTQVESLRQDLDVLIATPGRFTFLVKEGFLQLANLRCAVLDEVDVLFNDDDFEPALQSLVNSSPVNTQYLFVTATLPVNIFNDLVEVFPDCEVIMGPGMHRTSPGLEEILVDCSGDGGAEKTPDTAFSNKKSALLQLVERSLVTKTIVFCNKASVNLLSIETCRKVENALKRVDRKGIRTVVLPFHAALAQESRLANIEEFRSSQVKDSSLFLVCTDRASRGIDFVGVDRVVLFDFPRDPSEYVRRVGRTARGAGGKGTAFIFAVGKQVSLARRIIERNRKGHPLHDLPSTI</sequence>
<gene>
    <name evidence="10" type="ORF">RJ640_025870</name>
</gene>
<keyword evidence="3" id="KW-0347">Helicase</keyword>
<dbReference type="Pfam" id="PF00271">
    <property type="entry name" value="Helicase_C"/>
    <property type="match status" value="1"/>
</dbReference>